<dbReference type="AlphaFoldDB" id="A0A6C0BJ00"/>
<sequence>MSGPIGLGLGNGGPSLAELLQVPARPQNSKYTEIMSRIPKKYLWTFVGSYNYYKTYETEEATEAFLQRILDRINRVPASSSSRKRTRKRKQIK</sequence>
<accession>A0A6C0BJ00</accession>
<protein>
    <submittedName>
        <fullName evidence="1">Uncharacterized protein</fullName>
    </submittedName>
</protein>
<evidence type="ECO:0000313" key="1">
    <source>
        <dbReference type="EMBL" id="QHS91684.1"/>
    </source>
</evidence>
<organism evidence="1">
    <name type="scientific">viral metagenome</name>
    <dbReference type="NCBI Taxonomy" id="1070528"/>
    <lineage>
        <taxon>unclassified sequences</taxon>
        <taxon>metagenomes</taxon>
        <taxon>organismal metagenomes</taxon>
    </lineage>
</organism>
<name>A0A6C0BJ00_9ZZZZ</name>
<proteinExistence type="predicted"/>
<dbReference type="EMBL" id="MN739162">
    <property type="protein sequence ID" value="QHS91684.1"/>
    <property type="molecule type" value="Genomic_DNA"/>
</dbReference>
<reference evidence="1" key="1">
    <citation type="journal article" date="2020" name="Nature">
        <title>Giant virus diversity and host interactions through global metagenomics.</title>
        <authorList>
            <person name="Schulz F."/>
            <person name="Roux S."/>
            <person name="Paez-Espino D."/>
            <person name="Jungbluth S."/>
            <person name="Walsh D.A."/>
            <person name="Denef V.J."/>
            <person name="McMahon K.D."/>
            <person name="Konstantinidis K.T."/>
            <person name="Eloe-Fadrosh E.A."/>
            <person name="Kyrpides N.C."/>
            <person name="Woyke T."/>
        </authorList>
    </citation>
    <scope>NUCLEOTIDE SEQUENCE</scope>
    <source>
        <strain evidence="1">GVMAG-M-3300013006-15</strain>
    </source>
</reference>